<dbReference type="InterPro" id="IPR008928">
    <property type="entry name" value="6-hairpin_glycosidase_sf"/>
</dbReference>
<dbReference type="Gene3D" id="1.50.10.10">
    <property type="match status" value="1"/>
</dbReference>
<reference evidence="7" key="1">
    <citation type="submission" date="2021-03" db="EMBL/GenBank/DDBJ databases">
        <title>Fibrella sp. HMF5335 genome sequencing and assembly.</title>
        <authorList>
            <person name="Kang H."/>
            <person name="Kim H."/>
            <person name="Bae S."/>
            <person name="Joh K."/>
        </authorList>
    </citation>
    <scope>NUCLEOTIDE SEQUENCE</scope>
    <source>
        <strain evidence="7">HMF5335</strain>
    </source>
</reference>
<dbReference type="Proteomes" id="UP000664034">
    <property type="component" value="Unassembled WGS sequence"/>
</dbReference>
<feature type="binding site" evidence="3">
    <location>
        <begin position="606"/>
        <end position="607"/>
    </location>
    <ligand>
        <name>substrate</name>
    </ligand>
</feature>
<dbReference type="GO" id="GO:0004553">
    <property type="term" value="F:hydrolase activity, hydrolyzing O-glycosyl compounds"/>
    <property type="evidence" value="ECO:0007669"/>
    <property type="project" value="TreeGrafter"/>
</dbReference>
<evidence type="ECO:0000259" key="6">
    <source>
        <dbReference type="Pfam" id="PF03636"/>
    </source>
</evidence>
<dbReference type="InterPro" id="IPR005194">
    <property type="entry name" value="Glyco_hydro_65_C"/>
</dbReference>
<dbReference type="EMBL" id="JAFMYV010000004">
    <property type="protein sequence ID" value="MBO0936768.1"/>
    <property type="molecule type" value="Genomic_DNA"/>
</dbReference>
<sequence length="777" mass="89349">MKQYLTNDPWCVVEDGFHPQYNEVTESLMSLGNGRLGGRGNFEEKFTGKTLPGNYVAGVYYPDKTRVGWWKNGYPDYFAKVLNAANWIGIDVDVEYETLDLNTCEVRDFRRVLNMQEGYLERSFIAVLKSGKEVKVNAKRFCSIVDDEAGAIRYSITPLNFDAKITITPYIDGAIRNKDANYDETFWDEVRKETGYGEAYIELRTRKTGFHVVTGMCVEVEQNGVKLDYQSQPIKYEKYVANRMTLDCRQGQETVIFKYAVNLSSLNYDSDELLKSAHQYIQRISRKGYDKMLFEQQQAWADKWKMNDITIDGDSDGRTVAAQQGIRFNIFQLNQTYTGEDERLNIGPKGFTGEKYGGSTYWDTEAYCLPFYLATADQKVARNLLVYRYKQLGKAIENAQKLGFRAGAALYPMVTMNGEECHNEWEITFEEIHRNGAIAYAIYDYVRYTGDETYLAEYGLEVLVAISRFWSQRVNWSEAKQQYVMLGVTGPNEYENNVNNNWYTNYIAAWTLRYTMQAVDIVKRIDPAAFAELTDRIHFREEKEIAKAKDIVEKMHYPFDETRQVFLQQSDFLDKDIMPVSEIPKGQRPLNQNWSWDRILRSCFIKQADVLQGLYFFEDEFDTATLQRNFDFYEPMTVHESSLSPCVHSIQASKLGMKEKAYEMYLRTARLDLDDYNNDTEDGCHITSMAGTWLAVVQGFGGMRVTADGLSLAPYCPDGWTSFSFKIRFRGALLQVTTTQQTVSVENFSPQPITLHMHGQTVTVGANAKQEVPVVLA</sequence>
<dbReference type="InterPro" id="IPR017045">
    <property type="entry name" value="Malt_Pase/Glycosyl_Hdrlase"/>
</dbReference>
<dbReference type="SUPFAM" id="SSF48208">
    <property type="entry name" value="Six-hairpin glycosidases"/>
    <property type="match status" value="1"/>
</dbReference>
<dbReference type="Pfam" id="PF03636">
    <property type="entry name" value="Glyco_hydro_65N"/>
    <property type="match status" value="1"/>
</dbReference>
<dbReference type="GO" id="GO:0016757">
    <property type="term" value="F:glycosyltransferase activity"/>
    <property type="evidence" value="ECO:0007669"/>
    <property type="project" value="UniProtKB-ARBA"/>
</dbReference>
<proteinExistence type="inferred from homology"/>
<feature type="domain" description="Glycoside hydrolase family 65 N-terminal" evidence="6">
    <location>
        <begin position="13"/>
        <end position="265"/>
    </location>
</feature>
<dbReference type="SUPFAM" id="SSF74650">
    <property type="entry name" value="Galactose mutarotase-like"/>
    <property type="match status" value="1"/>
</dbReference>
<keyword evidence="7" id="KW-0378">Hydrolase</keyword>
<organism evidence="7 8">
    <name type="scientific">Fibrella rubiginis</name>
    <dbReference type="NCBI Taxonomy" id="2817060"/>
    <lineage>
        <taxon>Bacteria</taxon>
        <taxon>Pseudomonadati</taxon>
        <taxon>Bacteroidota</taxon>
        <taxon>Cytophagia</taxon>
        <taxon>Cytophagales</taxon>
        <taxon>Spirosomataceae</taxon>
        <taxon>Fibrella</taxon>
    </lineage>
</organism>
<dbReference type="GO" id="GO:0005975">
    <property type="term" value="P:carbohydrate metabolic process"/>
    <property type="evidence" value="ECO:0007669"/>
    <property type="project" value="InterPro"/>
</dbReference>
<dbReference type="NCBIfam" id="NF010380">
    <property type="entry name" value="PRK13807.1"/>
    <property type="match status" value="1"/>
</dbReference>
<comment type="caution">
    <text evidence="7">The sequence shown here is derived from an EMBL/GenBank/DDBJ whole genome shotgun (WGS) entry which is preliminary data.</text>
</comment>
<protein>
    <submittedName>
        <fullName evidence="7">Glycoside hydrolase family 65 protein</fullName>
    </submittedName>
</protein>
<dbReference type="PANTHER" id="PTHR11051:SF14">
    <property type="entry name" value="MALTOSE PHOSPHORYLASE"/>
    <property type="match status" value="1"/>
</dbReference>
<dbReference type="Gene3D" id="2.70.98.40">
    <property type="entry name" value="Glycoside hydrolase, family 65, N-terminal domain"/>
    <property type="match status" value="1"/>
</dbReference>
<accession>A0A939GHW1</accession>
<dbReference type="Pfam" id="PF03632">
    <property type="entry name" value="Glyco_hydro_65m"/>
    <property type="match status" value="1"/>
</dbReference>
<dbReference type="Pfam" id="PF03633">
    <property type="entry name" value="Glyco_hydro_65C"/>
    <property type="match status" value="1"/>
</dbReference>
<evidence type="ECO:0000256" key="1">
    <source>
        <dbReference type="ARBA" id="ARBA00006768"/>
    </source>
</evidence>
<feature type="active site" description="Proton donor" evidence="2">
    <location>
        <position position="493"/>
    </location>
</feature>
<evidence type="ECO:0000313" key="8">
    <source>
        <dbReference type="Proteomes" id="UP000664034"/>
    </source>
</evidence>
<evidence type="ECO:0000256" key="2">
    <source>
        <dbReference type="PIRSR" id="PIRSR036289-50"/>
    </source>
</evidence>
<evidence type="ECO:0000259" key="4">
    <source>
        <dbReference type="Pfam" id="PF03632"/>
    </source>
</evidence>
<dbReference type="PIRSF" id="PIRSF036289">
    <property type="entry name" value="Glycosyl_hydrolase_malt_phosph"/>
    <property type="match status" value="1"/>
</dbReference>
<evidence type="ECO:0000256" key="3">
    <source>
        <dbReference type="PIRSR" id="PIRSR036289-51"/>
    </source>
</evidence>
<dbReference type="InterPro" id="IPR005195">
    <property type="entry name" value="Glyco_hydro_65_M"/>
</dbReference>
<dbReference type="InterPro" id="IPR037018">
    <property type="entry name" value="GH65_N"/>
</dbReference>
<feature type="domain" description="Glycoside hydrolase family 65 C-terminal" evidence="5">
    <location>
        <begin position="703"/>
        <end position="764"/>
    </location>
</feature>
<dbReference type="PANTHER" id="PTHR11051">
    <property type="entry name" value="GLYCOSYL HYDROLASE-RELATED"/>
    <property type="match status" value="1"/>
</dbReference>
<dbReference type="Gene3D" id="2.60.420.10">
    <property type="entry name" value="Maltose phosphorylase, domain 3"/>
    <property type="match status" value="1"/>
</dbReference>
<feature type="domain" description="Glycoside hydrolase family 65 central catalytic" evidence="4">
    <location>
        <begin position="327"/>
        <end position="693"/>
    </location>
</feature>
<gene>
    <name evidence="7" type="ORF">J2I47_09460</name>
</gene>
<dbReference type="InterPro" id="IPR012341">
    <property type="entry name" value="6hp_glycosidase-like_sf"/>
</dbReference>
<evidence type="ECO:0000259" key="5">
    <source>
        <dbReference type="Pfam" id="PF03633"/>
    </source>
</evidence>
<name>A0A939GHW1_9BACT</name>
<keyword evidence="8" id="KW-1185">Reference proteome</keyword>
<evidence type="ECO:0000313" key="7">
    <source>
        <dbReference type="EMBL" id="MBO0936768.1"/>
    </source>
</evidence>
<dbReference type="RefSeq" id="WP_207364331.1">
    <property type="nucleotide sequence ID" value="NZ_JAFMYV010000004.1"/>
</dbReference>
<dbReference type="GO" id="GO:0030246">
    <property type="term" value="F:carbohydrate binding"/>
    <property type="evidence" value="ECO:0007669"/>
    <property type="project" value="InterPro"/>
</dbReference>
<dbReference type="AlphaFoldDB" id="A0A939GHW1"/>
<feature type="binding site" evidence="3">
    <location>
        <begin position="362"/>
        <end position="363"/>
    </location>
    <ligand>
        <name>substrate</name>
    </ligand>
</feature>
<comment type="similarity">
    <text evidence="1">Belongs to the glycosyl hydrolase 65 family.</text>
</comment>
<dbReference type="InterPro" id="IPR011013">
    <property type="entry name" value="Gal_mutarotase_sf_dom"/>
</dbReference>
<dbReference type="InterPro" id="IPR005196">
    <property type="entry name" value="Glyco_hydro_65_N"/>
</dbReference>